<sequence>MQKHTFEICKVGNRVCRRSESYCNLCSKYNHSLVSGYSTSCNVTKNVSSNILFIPYRLCNNYIYTGNLYSGWHSIILNFLKSNVLFKQKGNFFISTSCSNNRVTYNKLYTTTSHTYTSVDDQQDEASASTNDLSQLLNNDPELRSILHDIMNDFEPSPPLPTKKRPAKSHTPSNKSTEEDTSDTSKSKCECKIVDRSKKNCVSSCSRSTFKKDGLKVIQEPHRHSHKIVSFYKIGPGIRFYCSNGGFSSDKELSHSVKDKFKHFKDEDAEVILDVDEKQQNLLQDSDTNTEGSELYLYQEKQDEFRGLNLERGKTGVFDVEELVDLLAEENMKDIAVIEIPKSVCYADYLVLATAKSPRHSRAVAQFIRKLHKRKKIKDDPYLNIEGLENRDWKAIDMGNLVLHIFLPQARNHYDIETLWTVGQEYDNQIHQKEEDPVLDLLEQHRLFLQKIKPLHTEEKISEPVRN</sequence>
<accession>A0ABM1BAT2</accession>
<dbReference type="Gene3D" id="3.30.460.10">
    <property type="entry name" value="Beta Polymerase, domain 2"/>
    <property type="match status" value="1"/>
</dbReference>
<protein>
    <submittedName>
        <fullName evidence="4">Uncharacterized protein LOC106462859</fullName>
    </submittedName>
</protein>
<evidence type="ECO:0000313" key="3">
    <source>
        <dbReference type="Proteomes" id="UP000694941"/>
    </source>
</evidence>
<dbReference type="PANTHER" id="PTHR21043">
    <property type="entry name" value="IOJAP SUPERFAMILY ORTHOLOG"/>
    <property type="match status" value="1"/>
</dbReference>
<keyword evidence="3" id="KW-1185">Reference proteome</keyword>
<organism evidence="3 4">
    <name type="scientific">Limulus polyphemus</name>
    <name type="common">Atlantic horseshoe crab</name>
    <dbReference type="NCBI Taxonomy" id="6850"/>
    <lineage>
        <taxon>Eukaryota</taxon>
        <taxon>Metazoa</taxon>
        <taxon>Ecdysozoa</taxon>
        <taxon>Arthropoda</taxon>
        <taxon>Chelicerata</taxon>
        <taxon>Merostomata</taxon>
        <taxon>Xiphosura</taxon>
        <taxon>Limulidae</taxon>
        <taxon>Limulus</taxon>
    </lineage>
</organism>
<dbReference type="InterPro" id="IPR043519">
    <property type="entry name" value="NT_sf"/>
</dbReference>
<gene>
    <name evidence="4" type="primary">LOC106462859</name>
</gene>
<dbReference type="Proteomes" id="UP000694941">
    <property type="component" value="Unplaced"/>
</dbReference>
<reference evidence="4" key="1">
    <citation type="submission" date="2025-08" db="UniProtKB">
        <authorList>
            <consortium name="RefSeq"/>
        </authorList>
    </citation>
    <scope>IDENTIFICATION</scope>
    <source>
        <tissue evidence="4">Muscle</tissue>
    </source>
</reference>
<dbReference type="HAMAP" id="MF_01477">
    <property type="entry name" value="Iojap_RsfS"/>
    <property type="match status" value="1"/>
</dbReference>
<dbReference type="SUPFAM" id="SSF81301">
    <property type="entry name" value="Nucleotidyltransferase"/>
    <property type="match status" value="1"/>
</dbReference>
<comment type="similarity">
    <text evidence="1">Belongs to the Iojap/RsfS family.</text>
</comment>
<evidence type="ECO:0000256" key="1">
    <source>
        <dbReference type="ARBA" id="ARBA00010574"/>
    </source>
</evidence>
<feature type="region of interest" description="Disordered" evidence="2">
    <location>
        <begin position="154"/>
        <end position="183"/>
    </location>
</feature>
<proteinExistence type="inferred from homology"/>
<evidence type="ECO:0000313" key="4">
    <source>
        <dbReference type="RefSeq" id="XP_013778276.1"/>
    </source>
</evidence>
<dbReference type="PANTHER" id="PTHR21043:SF0">
    <property type="entry name" value="MITOCHONDRIAL ASSEMBLY OF RIBOSOMAL LARGE SUBUNIT PROTEIN 1"/>
    <property type="match status" value="1"/>
</dbReference>
<dbReference type="NCBIfam" id="TIGR00090">
    <property type="entry name" value="rsfS_iojap_ybeB"/>
    <property type="match status" value="1"/>
</dbReference>
<dbReference type="Pfam" id="PF02410">
    <property type="entry name" value="RsfS"/>
    <property type="match status" value="1"/>
</dbReference>
<name>A0ABM1BAT2_LIMPO</name>
<evidence type="ECO:0000256" key="2">
    <source>
        <dbReference type="SAM" id="MobiDB-lite"/>
    </source>
</evidence>
<dbReference type="GeneID" id="106462859"/>
<dbReference type="InterPro" id="IPR004394">
    <property type="entry name" value="Iojap/RsfS/C7orf30"/>
</dbReference>
<dbReference type="RefSeq" id="XP_013778276.1">
    <property type="nucleotide sequence ID" value="XM_013922822.2"/>
</dbReference>